<evidence type="ECO:0000313" key="2">
    <source>
        <dbReference type="Proteomes" id="UP000191408"/>
    </source>
</evidence>
<dbReference type="Proteomes" id="UP000191408">
    <property type="component" value="Unassembled WGS sequence"/>
</dbReference>
<dbReference type="CDD" id="cd09272">
    <property type="entry name" value="RNase_HI_RT_Ty1"/>
    <property type="match status" value="1"/>
</dbReference>
<dbReference type="InterPro" id="IPR002110">
    <property type="entry name" value="Ankyrin_rpt"/>
</dbReference>
<dbReference type="Gene3D" id="1.25.40.20">
    <property type="entry name" value="Ankyrin repeat-containing domain"/>
    <property type="match status" value="1"/>
</dbReference>
<proteinExistence type="predicted"/>
<dbReference type="PANTHER" id="PTHR11439">
    <property type="entry name" value="GAG-POL-RELATED RETROTRANSPOSON"/>
    <property type="match status" value="1"/>
</dbReference>
<name>A0A1V6NU96_PENPO</name>
<evidence type="ECO:0000313" key="1">
    <source>
        <dbReference type="EMBL" id="OQD68285.1"/>
    </source>
</evidence>
<dbReference type="SUPFAM" id="SSF48403">
    <property type="entry name" value="Ankyrin repeat"/>
    <property type="match status" value="1"/>
</dbReference>
<organism evidence="1 2">
    <name type="scientific">Penicillium polonicum</name>
    <dbReference type="NCBI Taxonomy" id="60169"/>
    <lineage>
        <taxon>Eukaryota</taxon>
        <taxon>Fungi</taxon>
        <taxon>Dikarya</taxon>
        <taxon>Ascomycota</taxon>
        <taxon>Pezizomycotina</taxon>
        <taxon>Eurotiomycetes</taxon>
        <taxon>Eurotiomycetidae</taxon>
        <taxon>Eurotiales</taxon>
        <taxon>Aspergillaceae</taxon>
        <taxon>Penicillium</taxon>
    </lineage>
</organism>
<dbReference type="OrthoDB" id="4362974at2759"/>
<reference evidence="2" key="1">
    <citation type="journal article" date="2017" name="Nat. Microbiol.">
        <title>Global analysis of biosynthetic gene clusters reveals vast potential of secondary metabolite production in Penicillium species.</title>
        <authorList>
            <person name="Nielsen J.C."/>
            <person name="Grijseels S."/>
            <person name="Prigent S."/>
            <person name="Ji B."/>
            <person name="Dainat J."/>
            <person name="Nielsen K.F."/>
            <person name="Frisvad J.C."/>
            <person name="Workman M."/>
            <person name="Nielsen J."/>
        </authorList>
    </citation>
    <scope>NUCLEOTIDE SEQUENCE [LARGE SCALE GENOMIC DNA]</scope>
    <source>
        <strain evidence="2">IBT 4502</strain>
    </source>
</reference>
<accession>A0A1V6NU96</accession>
<dbReference type="SMART" id="SM00248">
    <property type="entry name" value="ANK"/>
    <property type="match status" value="3"/>
</dbReference>
<dbReference type="PANTHER" id="PTHR11439:SF483">
    <property type="entry name" value="PEPTIDE SYNTHASE GLIP-LIKE, PUTATIVE (AFU_ORTHOLOGUE AFUA_3G12920)-RELATED"/>
    <property type="match status" value="1"/>
</dbReference>
<gene>
    <name evidence="1" type="ORF">PENPOL_c003G02972</name>
</gene>
<dbReference type="EMBL" id="MDYM01000003">
    <property type="protein sequence ID" value="OQD68285.1"/>
    <property type="molecule type" value="Genomic_DNA"/>
</dbReference>
<sequence length="422" mass="47379">MELLDPHFTRPSEIEVSLRGLCAAIKSLLEDVKEAWMRPHQCRGIGANILLSVDNSVPLSIAAIHGQLNMVESLIKHDPTIINETSDDTCTPIMGATIKGHVEIVKFLLAQPGLDPQKQSSYFSYDRIHQLELGKKLGEYDTHKTPIDQALYDGNRELVQILLADIRVELSASSLTAAARGGNEDLIRLCLLRYPQTFDPAQEYVEDIGKLGWLADKSRPNIALAVNKLQRRAAAPRPKDVEALKQLNRYVEGIIHLGILLGKDRTGLIGYVDALYNDCEDRKSTEAFVLYYAGCPISWLSRKESLVVKSSTSAEYVAFDVVVQETMWLLKMLKQLDMPQALPVTLFTDSDNARAIMTTDNYAKGTKWLEARYHFVRHTVREGIIRLEVIASEDNVADALTKPLGRELFVEMRDRLMSMSEN</sequence>
<dbReference type="InterPro" id="IPR036770">
    <property type="entry name" value="Ankyrin_rpt-contain_sf"/>
</dbReference>
<dbReference type="STRING" id="60169.A0A1V6NU96"/>
<keyword evidence="2" id="KW-1185">Reference proteome</keyword>
<comment type="caution">
    <text evidence="1">The sequence shown here is derived from an EMBL/GenBank/DDBJ whole genome shotgun (WGS) entry which is preliminary data.</text>
</comment>
<protein>
    <submittedName>
        <fullName evidence="1">Uncharacterized protein</fullName>
    </submittedName>
</protein>
<dbReference type="Pfam" id="PF12796">
    <property type="entry name" value="Ank_2"/>
    <property type="match status" value="1"/>
</dbReference>
<dbReference type="AlphaFoldDB" id="A0A1V6NU96"/>